<accession>A0AA35RZA3</accession>
<dbReference type="PROSITE" id="PS50968">
    <property type="entry name" value="BIOTINYL_LIPOYL"/>
    <property type="match status" value="1"/>
</dbReference>
<comment type="caution">
    <text evidence="3">The sequence shown here is derived from an EMBL/GenBank/DDBJ whole genome shotgun (WGS) entry which is preliminary data.</text>
</comment>
<dbReference type="SUPFAM" id="SSF51230">
    <property type="entry name" value="Single hybrid motif"/>
    <property type="match status" value="1"/>
</dbReference>
<name>A0AA35RZA3_GEOBA</name>
<dbReference type="CDD" id="cd06850">
    <property type="entry name" value="biotinyl_domain"/>
    <property type="match status" value="1"/>
</dbReference>
<keyword evidence="4" id="KW-1185">Reference proteome</keyword>
<protein>
    <submittedName>
        <fullName evidence="3">2-oxoglutarate carboxylase large subunit</fullName>
    </submittedName>
</protein>
<dbReference type="AlphaFoldDB" id="A0AA35RZA3"/>
<dbReference type="InterPro" id="IPR000089">
    <property type="entry name" value="Biotin_lipoyl"/>
</dbReference>
<gene>
    <name evidence="3" type="ORF">GBAR_LOCUS11558</name>
</gene>
<evidence type="ECO:0000256" key="1">
    <source>
        <dbReference type="ARBA" id="ARBA00023267"/>
    </source>
</evidence>
<dbReference type="Pfam" id="PF00364">
    <property type="entry name" value="Biotin_lipoyl"/>
    <property type="match status" value="1"/>
</dbReference>
<dbReference type="EMBL" id="CASHTH010001733">
    <property type="protein sequence ID" value="CAI8019202.1"/>
    <property type="molecule type" value="Genomic_DNA"/>
</dbReference>
<dbReference type="InterPro" id="IPR011053">
    <property type="entry name" value="Single_hybrid_motif"/>
</dbReference>
<feature type="domain" description="Lipoyl-binding" evidence="2">
    <location>
        <begin position="91"/>
        <end position="169"/>
    </location>
</feature>
<proteinExistence type="predicted"/>
<keyword evidence="1" id="KW-0092">Biotin</keyword>
<dbReference type="FunFam" id="2.40.50.100:FF:000003">
    <property type="entry name" value="Acetyl-CoA carboxylase biotin carboxyl carrier protein"/>
    <property type="match status" value="1"/>
</dbReference>
<dbReference type="PANTHER" id="PTHR45266">
    <property type="entry name" value="OXALOACETATE DECARBOXYLASE ALPHA CHAIN"/>
    <property type="match status" value="1"/>
</dbReference>
<dbReference type="PANTHER" id="PTHR45266:SF3">
    <property type="entry name" value="OXALOACETATE DECARBOXYLASE ALPHA CHAIN"/>
    <property type="match status" value="1"/>
</dbReference>
<evidence type="ECO:0000259" key="2">
    <source>
        <dbReference type="PROSITE" id="PS50968"/>
    </source>
</evidence>
<evidence type="ECO:0000313" key="4">
    <source>
        <dbReference type="Proteomes" id="UP001174909"/>
    </source>
</evidence>
<dbReference type="Gene3D" id="2.40.50.100">
    <property type="match status" value="1"/>
</dbReference>
<dbReference type="Proteomes" id="UP001174909">
    <property type="component" value="Unassembled WGS sequence"/>
</dbReference>
<dbReference type="InterPro" id="IPR050709">
    <property type="entry name" value="Biotin_Carboxyl_Carrier/Decarb"/>
</dbReference>
<sequence>MRETYPVPGEVYRYGTEEQEGRFTFVLEDDGPAGLAAAITLSIQSSQTGDGLCRTESGRTRPFAWAWVGAELHLWLDGDLFVFQRPETRRRGNNNATEASGDILAPMPGAVLEVLVAEGDRVEQNQTVALMESMKMELVITAPRSGVVRRVSVQPGQQVDRGMRLLELGPEIDAEGDGGG</sequence>
<reference evidence="3" key="1">
    <citation type="submission" date="2023-03" db="EMBL/GenBank/DDBJ databases">
        <authorList>
            <person name="Steffen K."/>
            <person name="Cardenas P."/>
        </authorList>
    </citation>
    <scope>NUCLEOTIDE SEQUENCE</scope>
</reference>
<organism evidence="3 4">
    <name type="scientific">Geodia barretti</name>
    <name type="common">Barrett's horny sponge</name>
    <dbReference type="NCBI Taxonomy" id="519541"/>
    <lineage>
        <taxon>Eukaryota</taxon>
        <taxon>Metazoa</taxon>
        <taxon>Porifera</taxon>
        <taxon>Demospongiae</taxon>
        <taxon>Heteroscleromorpha</taxon>
        <taxon>Tetractinellida</taxon>
        <taxon>Astrophorina</taxon>
        <taxon>Geodiidae</taxon>
        <taxon>Geodia</taxon>
    </lineage>
</organism>
<evidence type="ECO:0000313" key="3">
    <source>
        <dbReference type="EMBL" id="CAI8019202.1"/>
    </source>
</evidence>